<dbReference type="InterPro" id="IPR006600">
    <property type="entry name" value="HTH_CenpB_DNA-bd_dom"/>
</dbReference>
<evidence type="ECO:0000313" key="5">
    <source>
        <dbReference type="Proteomes" id="UP000800200"/>
    </source>
</evidence>
<organism evidence="4 5">
    <name type="scientific">Zopfia rhizophila CBS 207.26</name>
    <dbReference type="NCBI Taxonomy" id="1314779"/>
    <lineage>
        <taxon>Eukaryota</taxon>
        <taxon>Fungi</taxon>
        <taxon>Dikarya</taxon>
        <taxon>Ascomycota</taxon>
        <taxon>Pezizomycotina</taxon>
        <taxon>Dothideomycetes</taxon>
        <taxon>Dothideomycetes incertae sedis</taxon>
        <taxon>Zopfiaceae</taxon>
        <taxon>Zopfia</taxon>
    </lineage>
</organism>
<dbReference type="Pfam" id="PF03221">
    <property type="entry name" value="HTH_Tnp_Tc5"/>
    <property type="match status" value="1"/>
</dbReference>
<protein>
    <submittedName>
        <fullName evidence="4">DDE-domain-containing protein</fullName>
    </submittedName>
</protein>
<dbReference type="PANTHER" id="PTHR19303:SF73">
    <property type="entry name" value="PROTEIN PDC2"/>
    <property type="match status" value="1"/>
</dbReference>
<dbReference type="InterPro" id="IPR041188">
    <property type="entry name" value="HTH_ABP1_N"/>
</dbReference>
<dbReference type="InterPro" id="IPR009057">
    <property type="entry name" value="Homeodomain-like_sf"/>
</dbReference>
<dbReference type="AlphaFoldDB" id="A0A6A6EL32"/>
<reference evidence="4" key="1">
    <citation type="journal article" date="2020" name="Stud. Mycol.">
        <title>101 Dothideomycetes genomes: a test case for predicting lifestyles and emergence of pathogens.</title>
        <authorList>
            <person name="Haridas S."/>
            <person name="Albert R."/>
            <person name="Binder M."/>
            <person name="Bloem J."/>
            <person name="Labutti K."/>
            <person name="Salamov A."/>
            <person name="Andreopoulos B."/>
            <person name="Baker S."/>
            <person name="Barry K."/>
            <person name="Bills G."/>
            <person name="Bluhm B."/>
            <person name="Cannon C."/>
            <person name="Castanera R."/>
            <person name="Culley D."/>
            <person name="Daum C."/>
            <person name="Ezra D."/>
            <person name="Gonzalez J."/>
            <person name="Henrissat B."/>
            <person name="Kuo A."/>
            <person name="Liang C."/>
            <person name="Lipzen A."/>
            <person name="Lutzoni F."/>
            <person name="Magnuson J."/>
            <person name="Mondo S."/>
            <person name="Nolan M."/>
            <person name="Ohm R."/>
            <person name="Pangilinan J."/>
            <person name="Park H.-J."/>
            <person name="Ramirez L."/>
            <person name="Alfaro M."/>
            <person name="Sun H."/>
            <person name="Tritt A."/>
            <person name="Yoshinaga Y."/>
            <person name="Zwiers L.-H."/>
            <person name="Turgeon B."/>
            <person name="Goodwin S."/>
            <person name="Spatafora J."/>
            <person name="Crous P."/>
            <person name="Grigoriev I."/>
        </authorList>
    </citation>
    <scope>NUCLEOTIDE SEQUENCE</scope>
    <source>
        <strain evidence="4">CBS 207.26</strain>
    </source>
</reference>
<dbReference type="PANTHER" id="PTHR19303">
    <property type="entry name" value="TRANSPOSON"/>
    <property type="match status" value="1"/>
</dbReference>
<dbReference type="Gene3D" id="1.10.10.60">
    <property type="entry name" value="Homeodomain-like"/>
    <property type="match status" value="2"/>
</dbReference>
<gene>
    <name evidence="4" type="ORF">K469DRAFT_804572</name>
</gene>
<dbReference type="Pfam" id="PF03184">
    <property type="entry name" value="DDE_1"/>
    <property type="match status" value="2"/>
</dbReference>
<dbReference type="OrthoDB" id="3931433at2759"/>
<keyword evidence="1" id="KW-0238">DNA-binding</keyword>
<keyword evidence="5" id="KW-1185">Reference proteome</keyword>
<dbReference type="GO" id="GO:0005634">
    <property type="term" value="C:nucleus"/>
    <property type="evidence" value="ECO:0007669"/>
    <property type="project" value="TreeGrafter"/>
</dbReference>
<feature type="domain" description="HTH CENPB-type" evidence="3">
    <location>
        <begin position="68"/>
        <end position="143"/>
    </location>
</feature>
<dbReference type="EMBL" id="ML994616">
    <property type="protein sequence ID" value="KAF2191763.1"/>
    <property type="molecule type" value="Genomic_DNA"/>
</dbReference>
<evidence type="ECO:0000259" key="3">
    <source>
        <dbReference type="PROSITE" id="PS51253"/>
    </source>
</evidence>
<evidence type="ECO:0000256" key="2">
    <source>
        <dbReference type="SAM" id="MobiDB-lite"/>
    </source>
</evidence>
<name>A0A6A6EL32_9PEZI</name>
<dbReference type="PROSITE" id="PS51253">
    <property type="entry name" value="HTH_CENPB"/>
    <property type="match status" value="1"/>
</dbReference>
<dbReference type="Proteomes" id="UP000800200">
    <property type="component" value="Unassembled WGS sequence"/>
</dbReference>
<feature type="region of interest" description="Disordered" evidence="2">
    <location>
        <begin position="409"/>
        <end position="431"/>
    </location>
</feature>
<dbReference type="SMART" id="SM00674">
    <property type="entry name" value="CENPB"/>
    <property type="match status" value="1"/>
</dbReference>
<dbReference type="SUPFAM" id="SSF46689">
    <property type="entry name" value="Homeodomain-like"/>
    <property type="match status" value="2"/>
</dbReference>
<feature type="compositionally biased region" description="Acidic residues" evidence="2">
    <location>
        <begin position="413"/>
        <end position="422"/>
    </location>
</feature>
<proteinExistence type="predicted"/>
<dbReference type="InterPro" id="IPR004875">
    <property type="entry name" value="DDE_SF_endonuclease_dom"/>
</dbReference>
<evidence type="ECO:0000256" key="1">
    <source>
        <dbReference type="ARBA" id="ARBA00023125"/>
    </source>
</evidence>
<dbReference type="InterPro" id="IPR050863">
    <property type="entry name" value="CenT-Element_Derived"/>
</dbReference>
<dbReference type="Pfam" id="PF18107">
    <property type="entry name" value="HTH_ABP1_N"/>
    <property type="match status" value="1"/>
</dbReference>
<dbReference type="GO" id="GO:0003677">
    <property type="term" value="F:DNA binding"/>
    <property type="evidence" value="ECO:0007669"/>
    <property type="project" value="UniProtKB-KW"/>
</dbReference>
<accession>A0A6A6EL32</accession>
<sequence>MAIIERISNVERKALRRWTFAQQPRPRQKAIIDWFEAEYGRKISQSTVSESLNDYFKYLDAEDLPTDESFRLRSANWPILEAILYEWQQRIENQGGLVSGALLAEKAEEIWHQIPAYQGQRKLEFSAGWVSRFKQRFGLKEVTQHGEQGSIPNTVFEEMEDVQKLCLRFAEEDIFNMDEIGLFWRWAISRGLATRSLPGVKKDKSRVSVMLCCNATGTQRLPPWVIGKLKAPRALRGVNILALGYWLSAFYSYIGCERKVLLLMDNFSAHITGLELQPPPPNITNFKSFYKKQWLRFNIECYNLGQSPFDHATILNVIRWIVRAWNVDVQNTTIVNCYIKSTCIPKRWQLSAASSTQDEDQIEDLYNEAARAGQIHDAMAIQNFLNPADEDLEQEEEFSLQDIIASHLGGGEQGEDEEEDETPPPPVPTASQALGAVRTLLHYQEYQENANYSDISYLTGLERTLAAVCIGGMRQTTLSGWLASTPNLD</sequence>
<evidence type="ECO:0000313" key="4">
    <source>
        <dbReference type="EMBL" id="KAF2191763.1"/>
    </source>
</evidence>